<dbReference type="EMBL" id="LC597488">
    <property type="protein sequence ID" value="BCO10916.1"/>
    <property type="molecule type" value="Genomic_DNA"/>
</dbReference>
<feature type="transmembrane region" description="Helical" evidence="1">
    <location>
        <begin position="200"/>
        <end position="225"/>
    </location>
</feature>
<keyword evidence="3" id="KW-1185">Reference proteome</keyword>
<evidence type="ECO:0000313" key="2">
    <source>
        <dbReference type="EMBL" id="BCO10916.1"/>
    </source>
</evidence>
<dbReference type="Proteomes" id="UP000595620">
    <property type="component" value="Segment"/>
</dbReference>
<evidence type="ECO:0000313" key="3">
    <source>
        <dbReference type="Proteomes" id="UP000595620"/>
    </source>
</evidence>
<keyword evidence="1" id="KW-1133">Transmembrane helix</keyword>
<accession>A0A7R7FRJ2</accession>
<organism evidence="2">
    <name type="scientific">Bovine adenovirus 7</name>
    <name type="common">BAdV-7</name>
    <dbReference type="NCBI Taxonomy" id="10511"/>
    <lineage>
        <taxon>Viruses</taxon>
        <taxon>Varidnaviria</taxon>
        <taxon>Bamfordvirae</taxon>
        <taxon>Preplasmiviricota</taxon>
        <taxon>Polisuviricotina</taxon>
        <taxon>Pharingeaviricetes</taxon>
        <taxon>Rowavirales</taxon>
        <taxon>Adenoviridae</taxon>
        <taxon>Barthadenovirus</taxon>
        <taxon>Barthadenovirus bosseptimum</taxon>
        <taxon>Bovine adenovirus F</taxon>
    </lineage>
</organism>
<keyword evidence="1" id="KW-0812">Transmembrane</keyword>
<protein>
    <submittedName>
        <fullName evidence="2">p32K protein</fullName>
    </submittedName>
</protein>
<organismHost>
    <name type="scientific">Bos taurus</name>
    <name type="common">Bovine</name>
    <dbReference type="NCBI Taxonomy" id="9913"/>
</organismHost>
<reference evidence="2" key="1">
    <citation type="submission" date="2020-12" db="EMBL/GenBank/DDBJ databases">
        <title>Complete genome sequence of bovine adenovirus type 7 strain Fukuroi.</title>
        <authorList>
            <person name="Kumagai A."/>
            <person name="Hatama S."/>
        </authorList>
    </citation>
    <scope>NUCLEOTIDE SEQUENCE [LARGE SCALE GENOMIC DNA]</scope>
    <source>
        <strain evidence="2">Fukuroi</strain>
    </source>
</reference>
<evidence type="ECO:0000256" key="1">
    <source>
        <dbReference type="SAM" id="Phobius"/>
    </source>
</evidence>
<proteinExistence type="predicted"/>
<keyword evidence="1" id="KW-0472">Membrane</keyword>
<sequence length="306" mass="34563">MLGIGRKKRTYRKKIKKIIKRPKKARSNSSKKTTSRKYLQNFYHGLQKFYKPRQSRQTLLTPPVLYQNPPTTYLQQEHTQPISSYATWQPPQYDVNNISIQVSPPNVRSRNIYMKKIEVPEEEIYKDALDHWYFPKRPPDGENDSDTHFQKKMPLSNVINLLKSLPKVMRQTILTTLFGASLGLILDVLFGGPWNLTSSLFRLIISFVPGGRVLIAALDGLGYLLGSSKNTPMSIISDPNFQNLANNIQTQISPTMTEHVIKAAEEQIGGGFMRNLAAVFSAIASAGTHLKMALPAVPLAVVRPFR</sequence>
<name>A0A7R7FRJ2_ADEB7</name>
<gene>
    <name evidence="2" type="primary">p32K</name>
</gene>
<feature type="transmembrane region" description="Helical" evidence="1">
    <location>
        <begin position="173"/>
        <end position="194"/>
    </location>
</feature>